<evidence type="ECO:0000313" key="10">
    <source>
        <dbReference type="EMBL" id="CAB4568709.1"/>
    </source>
</evidence>
<dbReference type="InterPro" id="IPR051791">
    <property type="entry name" value="Pra-immunoreactive"/>
</dbReference>
<evidence type="ECO:0000256" key="2">
    <source>
        <dbReference type="ARBA" id="ARBA00022475"/>
    </source>
</evidence>
<feature type="transmembrane region" description="Helical" evidence="7">
    <location>
        <begin position="125"/>
        <end position="147"/>
    </location>
</feature>
<feature type="transmembrane region" description="Helical" evidence="7">
    <location>
        <begin position="71"/>
        <end position="93"/>
    </location>
</feature>
<evidence type="ECO:0000256" key="4">
    <source>
        <dbReference type="ARBA" id="ARBA00022989"/>
    </source>
</evidence>
<dbReference type="InterPro" id="IPR010432">
    <property type="entry name" value="RDD"/>
</dbReference>
<dbReference type="EMBL" id="CAEZVV010000049">
    <property type="protein sequence ID" value="CAB4644789.1"/>
    <property type="molecule type" value="Genomic_DNA"/>
</dbReference>
<keyword evidence="4 7" id="KW-1133">Transmembrane helix</keyword>
<keyword evidence="5 7" id="KW-0472">Membrane</keyword>
<evidence type="ECO:0000256" key="1">
    <source>
        <dbReference type="ARBA" id="ARBA00004651"/>
    </source>
</evidence>
<dbReference type="GO" id="GO:0005886">
    <property type="term" value="C:plasma membrane"/>
    <property type="evidence" value="ECO:0007669"/>
    <property type="project" value="UniProtKB-SubCell"/>
</dbReference>
<feature type="region of interest" description="Disordered" evidence="6">
    <location>
        <begin position="1"/>
        <end position="21"/>
    </location>
</feature>
<reference evidence="9" key="1">
    <citation type="submission" date="2020-05" db="EMBL/GenBank/DDBJ databases">
        <authorList>
            <person name="Chiriac C."/>
            <person name="Salcher M."/>
            <person name="Ghai R."/>
            <person name="Kavagutti S V."/>
        </authorList>
    </citation>
    <scope>NUCLEOTIDE SEQUENCE</scope>
</reference>
<comment type="subcellular location">
    <subcellularLocation>
        <location evidence="1">Cell membrane</location>
        <topology evidence="1">Multi-pass membrane protein</topology>
    </subcellularLocation>
</comment>
<organism evidence="9">
    <name type="scientific">freshwater metagenome</name>
    <dbReference type="NCBI Taxonomy" id="449393"/>
    <lineage>
        <taxon>unclassified sequences</taxon>
        <taxon>metagenomes</taxon>
        <taxon>ecological metagenomes</taxon>
    </lineage>
</organism>
<protein>
    <submittedName>
        <fullName evidence="9">Unannotated protein</fullName>
    </submittedName>
</protein>
<name>A0A6J6DXH9_9ZZZZ</name>
<proteinExistence type="predicted"/>
<feature type="domain" description="RDD" evidence="8">
    <location>
        <begin position="31"/>
        <end position="163"/>
    </location>
</feature>
<dbReference type="AlphaFoldDB" id="A0A6J6DXH9"/>
<evidence type="ECO:0000256" key="5">
    <source>
        <dbReference type="ARBA" id="ARBA00023136"/>
    </source>
</evidence>
<dbReference type="Pfam" id="PF06271">
    <property type="entry name" value="RDD"/>
    <property type="match status" value="1"/>
</dbReference>
<sequence>MQQSEQIDPIGSPRKSPTAKDFPASGPFSLAAPGPRFGARALDLAVIALPVLIVIALTAKTIDGQLQFASPGWLLPAALAFGVAYDFIFVFFAQRTLGKMVFGLRVVRYVDGGRPTASQSGLRALLPWTPLALPLGPFGFAVVLMVYGTGIGGELHRGWPDTVGGTLVISTR</sequence>
<evidence type="ECO:0000256" key="7">
    <source>
        <dbReference type="SAM" id="Phobius"/>
    </source>
</evidence>
<dbReference type="EMBL" id="CAEZTR010000014">
    <property type="protein sequence ID" value="CAB4568709.1"/>
    <property type="molecule type" value="Genomic_DNA"/>
</dbReference>
<gene>
    <name evidence="9" type="ORF">UFOPK1603_00927</name>
    <name evidence="10" type="ORF">UFOPK1711_00369</name>
    <name evidence="11" type="ORF">UFOPK2143_00928</name>
</gene>
<keyword evidence="3 7" id="KW-0812">Transmembrane</keyword>
<evidence type="ECO:0000259" key="8">
    <source>
        <dbReference type="Pfam" id="PF06271"/>
    </source>
</evidence>
<feature type="transmembrane region" description="Helical" evidence="7">
    <location>
        <begin position="37"/>
        <end position="59"/>
    </location>
</feature>
<evidence type="ECO:0000313" key="9">
    <source>
        <dbReference type="EMBL" id="CAB4566793.1"/>
    </source>
</evidence>
<evidence type="ECO:0000313" key="11">
    <source>
        <dbReference type="EMBL" id="CAB4644789.1"/>
    </source>
</evidence>
<evidence type="ECO:0000256" key="3">
    <source>
        <dbReference type="ARBA" id="ARBA00022692"/>
    </source>
</evidence>
<dbReference type="EMBL" id="CAEZTG010000076">
    <property type="protein sequence ID" value="CAB4566793.1"/>
    <property type="molecule type" value="Genomic_DNA"/>
</dbReference>
<dbReference type="PANTHER" id="PTHR36115">
    <property type="entry name" value="PROLINE-RICH ANTIGEN HOMOLOG-RELATED"/>
    <property type="match status" value="1"/>
</dbReference>
<dbReference type="PANTHER" id="PTHR36115:SF4">
    <property type="entry name" value="MEMBRANE PROTEIN"/>
    <property type="match status" value="1"/>
</dbReference>
<accession>A0A6J6DXH9</accession>
<keyword evidence="2" id="KW-1003">Cell membrane</keyword>
<evidence type="ECO:0000256" key="6">
    <source>
        <dbReference type="SAM" id="MobiDB-lite"/>
    </source>
</evidence>